<gene>
    <name evidence="1" type="ORF">AOG55_04975</name>
</gene>
<accession>A0A0N8VLB2</accession>
<evidence type="ECO:0008006" key="3">
    <source>
        <dbReference type="Google" id="ProtNLM"/>
    </source>
</evidence>
<proteinExistence type="predicted"/>
<sequence length="230" mass="26513">MDITFKNNVKIENTTPGMAWSLITYYYWAGKLHLFSDEDIMDLASTGSEISKKLVENLGTNTGYFRSIQGKDALLYMLIRTYRPEICVETGISAGFSTYYILKALEKNGSGTLISIDIKDEVTMANKKFMAGWLVPDNLKNRWQKVIESSDIALTAISLKIDFFVHDSMHSEEYMLREYLWAMEHLNINGILASDDIDWNDAWKKFIRQHNNFKEMIKTPTFGVAIKKYN</sequence>
<dbReference type="RefSeq" id="WP_048102109.1">
    <property type="nucleotide sequence ID" value="NZ_LKBH01000065.1"/>
</dbReference>
<evidence type="ECO:0000313" key="2">
    <source>
        <dbReference type="Proteomes" id="UP000050301"/>
    </source>
</evidence>
<dbReference type="Pfam" id="PF13578">
    <property type="entry name" value="Methyltransf_24"/>
    <property type="match status" value="1"/>
</dbReference>
<dbReference type="GeneID" id="84222109"/>
<reference evidence="1 2" key="1">
    <citation type="submission" date="2015-09" db="EMBL/GenBank/DDBJ databases">
        <title>Heavy metals and arsenic resistance mechanisms in polyextremophilic archaea of the family Ferroplasmaceae.</title>
        <authorList>
            <person name="Bulaev A.G."/>
            <person name="Kanygina A.V."/>
        </authorList>
    </citation>
    <scope>NUCLEOTIDE SEQUENCE [LARGE SCALE GENOMIC DNA]</scope>
    <source>
        <strain evidence="1 2">BH2</strain>
    </source>
</reference>
<dbReference type="InParanoid" id="A0A0N8VLB2"/>
<dbReference type="Proteomes" id="UP000050301">
    <property type="component" value="Unassembled WGS sequence"/>
</dbReference>
<keyword evidence="2" id="KW-1185">Reference proteome</keyword>
<organism evidence="1 2">
    <name type="scientific">Acidiplasma cupricumulans</name>
    <dbReference type="NCBI Taxonomy" id="312540"/>
    <lineage>
        <taxon>Archaea</taxon>
        <taxon>Methanobacteriati</taxon>
        <taxon>Thermoplasmatota</taxon>
        <taxon>Thermoplasmata</taxon>
        <taxon>Thermoplasmatales</taxon>
        <taxon>Ferroplasmaceae</taxon>
        <taxon>Acidiplasma</taxon>
    </lineage>
</organism>
<comment type="caution">
    <text evidence="1">The sequence shown here is derived from an EMBL/GenBank/DDBJ whole genome shotgun (WGS) entry which is preliminary data.</text>
</comment>
<protein>
    <recommendedName>
        <fullName evidence="3">Methyltransferase</fullName>
    </recommendedName>
</protein>
<dbReference type="AlphaFoldDB" id="A0A0N8VLB2"/>
<dbReference type="Gene3D" id="3.40.50.150">
    <property type="entry name" value="Vaccinia Virus protein VP39"/>
    <property type="match status" value="1"/>
</dbReference>
<name>A0A0N8VLB2_9ARCH</name>
<dbReference type="SUPFAM" id="SSF53335">
    <property type="entry name" value="S-adenosyl-L-methionine-dependent methyltransferases"/>
    <property type="match status" value="1"/>
</dbReference>
<dbReference type="EMBL" id="LKBH01000065">
    <property type="protein sequence ID" value="KQB36036.1"/>
    <property type="molecule type" value="Genomic_DNA"/>
</dbReference>
<dbReference type="InterPro" id="IPR029063">
    <property type="entry name" value="SAM-dependent_MTases_sf"/>
</dbReference>
<evidence type="ECO:0000313" key="1">
    <source>
        <dbReference type="EMBL" id="KQB36036.1"/>
    </source>
</evidence>